<evidence type="ECO:0000313" key="4">
    <source>
        <dbReference type="EMBL" id="PQQ67212.1"/>
    </source>
</evidence>
<reference evidence="4 6" key="2">
    <citation type="journal article" date="2018" name="Syst. Appl. Microbiol.">
        <title>Characterization and high-quality draft genome sequence of Herbivorax saccincola A7, an anaerobic, alkaliphilic, thermophilic, cellulolytic, and xylanolytic bacterium.</title>
        <authorList>
            <person name="Aikawa S."/>
            <person name="Baramee S."/>
            <person name="Sermsathanaswadi J."/>
            <person name="Thianheng P."/>
            <person name="Tachaapaikoon C."/>
            <person name="Shikata A."/>
            <person name="Waeonukul R."/>
            <person name="Pason P."/>
            <person name="Ratanakhanokchai K."/>
            <person name="Kosugi A."/>
        </authorList>
    </citation>
    <scope>NUCLEOTIDE SEQUENCE [LARGE SCALE GENOMIC DNA]</scope>
    <source>
        <strain evidence="4 6">A7</strain>
    </source>
</reference>
<comment type="function">
    <text evidence="1">Involved in the modulation of the specificity of the ClpAP-mediated ATP-dependent protein degradation.</text>
</comment>
<evidence type="ECO:0000313" key="5">
    <source>
        <dbReference type="Proteomes" id="UP000233534"/>
    </source>
</evidence>
<keyword evidence="3" id="KW-0378">Hydrolase</keyword>
<dbReference type="Pfam" id="PF02617">
    <property type="entry name" value="ClpS"/>
    <property type="match status" value="1"/>
</dbReference>
<dbReference type="AlphaFoldDB" id="A0A2K9EH30"/>
<dbReference type="EMBL" id="NEMB01000003">
    <property type="protein sequence ID" value="PQQ67212.1"/>
    <property type="molecule type" value="Genomic_DNA"/>
</dbReference>
<dbReference type="InterPro" id="IPR014719">
    <property type="entry name" value="Ribosomal_bL12_C/ClpS-like"/>
</dbReference>
<accession>A0A2K9EH30</accession>
<dbReference type="GO" id="GO:0008233">
    <property type="term" value="F:peptidase activity"/>
    <property type="evidence" value="ECO:0007669"/>
    <property type="project" value="UniProtKB-KW"/>
</dbReference>
<dbReference type="PANTHER" id="PTHR33473:SF19">
    <property type="entry name" value="ATP-DEPENDENT CLP PROTEASE ADAPTER PROTEIN CLPS"/>
    <property type="match status" value="1"/>
</dbReference>
<comment type="subunit">
    <text evidence="1">Binds to the N-terminal domain of the chaperone ClpA.</text>
</comment>
<dbReference type="KEGG" id="hsc:HVS_06535"/>
<dbReference type="Proteomes" id="UP000233534">
    <property type="component" value="Chromosome"/>
</dbReference>
<keyword evidence="3" id="KW-0645">Protease</keyword>
<dbReference type="InterPro" id="IPR022935">
    <property type="entry name" value="ClpS"/>
</dbReference>
<organism evidence="3 5">
    <name type="scientific">Acetivibrio saccincola</name>
    <dbReference type="NCBI Taxonomy" id="1677857"/>
    <lineage>
        <taxon>Bacteria</taxon>
        <taxon>Bacillati</taxon>
        <taxon>Bacillota</taxon>
        <taxon>Clostridia</taxon>
        <taxon>Eubacteriales</taxon>
        <taxon>Oscillospiraceae</taxon>
        <taxon>Acetivibrio</taxon>
    </lineage>
</organism>
<dbReference type="FunFam" id="3.30.1390.10:FF:000002">
    <property type="entry name" value="ATP-dependent Clp protease adapter protein ClpS"/>
    <property type="match status" value="1"/>
</dbReference>
<feature type="domain" description="Adaptor protein ClpS core" evidence="2">
    <location>
        <begin position="16"/>
        <end position="92"/>
    </location>
</feature>
<dbReference type="GO" id="GO:0006508">
    <property type="term" value="P:proteolysis"/>
    <property type="evidence" value="ECO:0007669"/>
    <property type="project" value="UniProtKB-UniRule"/>
</dbReference>
<dbReference type="NCBIfam" id="NF000672">
    <property type="entry name" value="PRK00033.1-5"/>
    <property type="match status" value="1"/>
</dbReference>
<name>A0A2K9EH30_9FIRM</name>
<keyword evidence="5" id="KW-1185">Reference proteome</keyword>
<dbReference type="GO" id="GO:0030163">
    <property type="term" value="P:protein catabolic process"/>
    <property type="evidence" value="ECO:0007669"/>
    <property type="project" value="InterPro"/>
</dbReference>
<dbReference type="InterPro" id="IPR003769">
    <property type="entry name" value="ClpS_core"/>
</dbReference>
<comment type="similarity">
    <text evidence="1">Belongs to the ClpS family.</text>
</comment>
<dbReference type="HAMAP" id="MF_00302">
    <property type="entry name" value="ClpS"/>
    <property type="match status" value="1"/>
</dbReference>
<dbReference type="Proteomes" id="UP000239720">
    <property type="component" value="Unassembled WGS sequence"/>
</dbReference>
<evidence type="ECO:0000256" key="1">
    <source>
        <dbReference type="HAMAP-Rule" id="MF_00302"/>
    </source>
</evidence>
<proteinExistence type="inferred from homology"/>
<protein>
    <recommendedName>
        <fullName evidence="1">ATP-dependent Clp protease adapter protein ClpS</fullName>
    </recommendedName>
</protein>
<dbReference type="PANTHER" id="PTHR33473">
    <property type="entry name" value="ATP-DEPENDENT CLP PROTEASE ADAPTER PROTEIN CLPS1, CHLOROPLASTIC"/>
    <property type="match status" value="1"/>
</dbReference>
<dbReference type="OrthoDB" id="9796121at2"/>
<evidence type="ECO:0000259" key="2">
    <source>
        <dbReference type="Pfam" id="PF02617"/>
    </source>
</evidence>
<gene>
    <name evidence="1 3" type="primary">clpS</name>
    <name evidence="4" type="ORF">B9R14_10940</name>
    <name evidence="3" type="ORF">HVS_06535</name>
</gene>
<sequence>MAKKTVYKEDTTTDFKKPKLYRVILLNDDYTTMDFVVEILMSVFHKDPFEATQIMLNVHQNGKGIVGVYTYDIAKTKVSQVEQLAKEREFPLGIIMEPE</sequence>
<dbReference type="EMBL" id="CP025197">
    <property type="protein sequence ID" value="AUG57233.1"/>
    <property type="molecule type" value="Genomic_DNA"/>
</dbReference>
<dbReference type="RefSeq" id="WP_101300366.1">
    <property type="nucleotide sequence ID" value="NZ_CP025197.1"/>
</dbReference>
<dbReference type="Gene3D" id="3.30.1390.10">
    <property type="match status" value="1"/>
</dbReference>
<evidence type="ECO:0000313" key="6">
    <source>
        <dbReference type="Proteomes" id="UP000239720"/>
    </source>
</evidence>
<evidence type="ECO:0000313" key="3">
    <source>
        <dbReference type="EMBL" id="AUG57233.1"/>
    </source>
</evidence>
<dbReference type="SUPFAM" id="SSF54736">
    <property type="entry name" value="ClpS-like"/>
    <property type="match status" value="1"/>
</dbReference>
<reference evidence="3 5" key="1">
    <citation type="submission" date="2017-12" db="EMBL/GenBank/DDBJ databases">
        <title>Complete genome sequence of Herbivorax saccincola GGR1, a novel Cellulosome-producing hydrolytic bacterium in a thermophilic biogas plant, established by Illumina and Nanopore MinION sequencing.</title>
        <authorList>
            <person name="Pechtl A."/>
            <person name="Ruckert C."/>
            <person name="Koeck D.E."/>
            <person name="Maus I."/>
            <person name="Winkler A."/>
            <person name="Kalinowski J."/>
            <person name="Puhler A."/>
            <person name="Schwarz W.W."/>
            <person name="Zverlov V.V."/>
            <person name="Schluter A."/>
            <person name="Liebl W."/>
        </authorList>
    </citation>
    <scope>NUCLEOTIDE SEQUENCE [LARGE SCALE GENOMIC DNA]</scope>
    <source>
        <strain evidence="3">GGR1</strain>
        <strain evidence="5">SR1</strain>
    </source>
</reference>